<dbReference type="Pfam" id="PF00501">
    <property type="entry name" value="AMP-binding"/>
    <property type="match status" value="1"/>
</dbReference>
<comment type="similarity">
    <text evidence="1">Belongs to the ATP-dependent AMP-binding enzyme family.</text>
</comment>
<feature type="domain" description="AMP-dependent synthetase/ligase" evidence="3">
    <location>
        <begin position="53"/>
        <end position="407"/>
    </location>
</feature>
<dbReference type="CDD" id="cd04433">
    <property type="entry name" value="AFD_class_I"/>
    <property type="match status" value="1"/>
</dbReference>
<evidence type="ECO:0000259" key="3">
    <source>
        <dbReference type="Pfam" id="PF00501"/>
    </source>
</evidence>
<dbReference type="OrthoDB" id="56621at2"/>
<dbReference type="InterPro" id="IPR045851">
    <property type="entry name" value="AMP-bd_C_sf"/>
</dbReference>
<dbReference type="RefSeq" id="WP_015439845.1">
    <property type="nucleotide sequence ID" value="NC_020520.1"/>
</dbReference>
<sequence length="536" mass="56143">MAADGSMASRWSPEALFDIGRRVGLLDPRRVPSVAASTARWGPTVAALYASAALSSPRRAAVVDDHGTLSYADLDRRSTQAAKGLRHIGIEAGASIGVACRNHADFVEITVAAAKAGLRCIYLNTGFAAPQMTEVLRREDVAGVAVDSALLHLLDDSDIDGPIVVTGGGLVDGETLGGRARALAEVRDLGQRRPPLLASMPIAPVLLTSGTTGTPKGARRGNRADPSVATGIIEQIPYRHDDVMAVTSPLFHAWGLAQMTLAAGLGATVVLAESFDPDATLAQIERERVTVLAVVPAILQRLLASPMLDSTDLSSLRIVASSGSALPVPVVEAWLDRVGPNLYNLYGSTEVGQATLATPDDLAHAPSTAGRVMRGSTIRILDESGAEVATGSIGRIFVGNGAQFDGYTGGGGKEVVDGLMSSGDVGYVDDGGLLFVTGRADDMIVSGGENVFPREVEDLLLAHPAVADVAVVGVDDDDFGQRLAAHIVKEPGRKITKKQVRELVGANLARHKVPRDVHFVDELPRTATGKIRRSRL</sequence>
<dbReference type="PANTHER" id="PTHR43201">
    <property type="entry name" value="ACYL-COA SYNTHETASE"/>
    <property type="match status" value="1"/>
</dbReference>
<accession>A0A6C7DZK6</accession>
<dbReference type="SUPFAM" id="SSF56801">
    <property type="entry name" value="Acetyl-CoA synthetase-like"/>
    <property type="match status" value="1"/>
</dbReference>
<name>A0A6C7DZK6_ILUCY</name>
<evidence type="ECO:0000256" key="2">
    <source>
        <dbReference type="ARBA" id="ARBA00022598"/>
    </source>
</evidence>
<gene>
    <name evidence="5" type="ORF">YM304_02830</name>
</gene>
<protein>
    <submittedName>
        <fullName evidence="5">Putative fatty-acid--CoA ligase</fullName>
        <ecNumber evidence="5">6.2.1.-</ecNumber>
    </submittedName>
</protein>
<keyword evidence="2 5" id="KW-0436">Ligase</keyword>
<dbReference type="GO" id="GO:0031956">
    <property type="term" value="F:medium-chain fatty acid-CoA ligase activity"/>
    <property type="evidence" value="ECO:0007669"/>
    <property type="project" value="TreeGrafter"/>
</dbReference>
<dbReference type="FunFam" id="3.30.300.30:FF:000008">
    <property type="entry name" value="2,3-dihydroxybenzoate-AMP ligase"/>
    <property type="match status" value="1"/>
</dbReference>
<evidence type="ECO:0000313" key="6">
    <source>
        <dbReference type="Proteomes" id="UP000011863"/>
    </source>
</evidence>
<dbReference type="InterPro" id="IPR042099">
    <property type="entry name" value="ANL_N_sf"/>
</dbReference>
<dbReference type="InterPro" id="IPR020845">
    <property type="entry name" value="AMP-binding_CS"/>
</dbReference>
<dbReference type="EMBL" id="AP012057">
    <property type="protein sequence ID" value="BAN00597.1"/>
    <property type="molecule type" value="Genomic_DNA"/>
</dbReference>
<dbReference type="InterPro" id="IPR000873">
    <property type="entry name" value="AMP-dep_synth/lig_dom"/>
</dbReference>
<dbReference type="Pfam" id="PF13193">
    <property type="entry name" value="AMP-binding_C"/>
    <property type="match status" value="1"/>
</dbReference>
<proteinExistence type="inferred from homology"/>
<feature type="domain" description="AMP-binding enzyme C-terminal" evidence="4">
    <location>
        <begin position="455"/>
        <end position="530"/>
    </location>
</feature>
<dbReference type="Proteomes" id="UP000011863">
    <property type="component" value="Chromosome"/>
</dbReference>
<dbReference type="PANTHER" id="PTHR43201:SF5">
    <property type="entry name" value="MEDIUM-CHAIN ACYL-COA LIGASE ACSF2, MITOCHONDRIAL"/>
    <property type="match status" value="1"/>
</dbReference>
<dbReference type="Gene3D" id="3.30.300.30">
    <property type="match status" value="1"/>
</dbReference>
<evidence type="ECO:0000313" key="5">
    <source>
        <dbReference type="EMBL" id="BAN00597.1"/>
    </source>
</evidence>
<dbReference type="PROSITE" id="PS00455">
    <property type="entry name" value="AMP_BINDING"/>
    <property type="match status" value="1"/>
</dbReference>
<organism evidence="5 6">
    <name type="scientific">Ilumatobacter coccineus (strain NBRC 103263 / KCTC 29153 / YM16-304)</name>
    <dbReference type="NCBI Taxonomy" id="1313172"/>
    <lineage>
        <taxon>Bacteria</taxon>
        <taxon>Bacillati</taxon>
        <taxon>Actinomycetota</taxon>
        <taxon>Acidimicrobiia</taxon>
        <taxon>Acidimicrobiales</taxon>
        <taxon>Ilumatobacteraceae</taxon>
        <taxon>Ilumatobacter</taxon>
    </lineage>
</organism>
<evidence type="ECO:0000256" key="1">
    <source>
        <dbReference type="ARBA" id="ARBA00006432"/>
    </source>
</evidence>
<dbReference type="GO" id="GO:0006631">
    <property type="term" value="P:fatty acid metabolic process"/>
    <property type="evidence" value="ECO:0007669"/>
    <property type="project" value="TreeGrafter"/>
</dbReference>
<evidence type="ECO:0000259" key="4">
    <source>
        <dbReference type="Pfam" id="PF13193"/>
    </source>
</evidence>
<keyword evidence="6" id="KW-1185">Reference proteome</keyword>
<dbReference type="AlphaFoldDB" id="A0A6C7DZK6"/>
<dbReference type="Gene3D" id="3.40.50.12780">
    <property type="entry name" value="N-terminal domain of ligase-like"/>
    <property type="match status" value="1"/>
</dbReference>
<dbReference type="InterPro" id="IPR025110">
    <property type="entry name" value="AMP-bd_C"/>
</dbReference>
<dbReference type="KEGG" id="aym:YM304_02830"/>
<reference evidence="5 6" key="1">
    <citation type="journal article" date="2013" name="Int. J. Syst. Evol. Microbiol.">
        <title>Ilumatobacter nonamiense sp. nov. and Ilumatobacter coccineum sp. nov., isolated from seashore sand.</title>
        <authorList>
            <person name="Matsumoto A."/>
            <person name="Kasai H."/>
            <person name="Matsuo Y."/>
            <person name="Shizuri Y."/>
            <person name="Ichikawa N."/>
            <person name="Fujita N."/>
            <person name="Omura S."/>
            <person name="Takahashi Y."/>
        </authorList>
    </citation>
    <scope>NUCLEOTIDE SEQUENCE [LARGE SCALE GENOMIC DNA]</scope>
    <source>
        <strain evidence="6">NBRC 103263 / KCTC 29153 / YM16-304</strain>
    </source>
</reference>
<dbReference type="EC" id="6.2.1.-" evidence="5"/>